<feature type="domain" description="DUF1214" evidence="2">
    <location>
        <begin position="327"/>
        <end position="438"/>
    </location>
</feature>
<dbReference type="SUPFAM" id="SSF160935">
    <property type="entry name" value="VPA0735-like"/>
    <property type="match status" value="1"/>
</dbReference>
<evidence type="ECO:0000256" key="1">
    <source>
        <dbReference type="SAM" id="SignalP"/>
    </source>
</evidence>
<dbReference type="InterPro" id="IPR037049">
    <property type="entry name" value="DUF1214_C_sf"/>
</dbReference>
<proteinExistence type="predicted"/>
<reference evidence="4 5" key="1">
    <citation type="submission" date="2024-05" db="EMBL/GenBank/DDBJ databases">
        <title>Neorhizobium sp. Rsf11, a plant growth promoting and heavy metal resistant PAH-degrader.</title>
        <authorList>
            <person name="Golubev S.N."/>
            <person name="Muratova A.Y."/>
            <person name="Markelova M.I."/>
        </authorList>
    </citation>
    <scope>NUCLEOTIDE SEQUENCE [LARGE SCALE GENOMIC DNA]</scope>
    <source>
        <strain evidence="4 5">Rsf11</strain>
    </source>
</reference>
<dbReference type="Pfam" id="PF06863">
    <property type="entry name" value="DUF1254"/>
    <property type="match status" value="1"/>
</dbReference>
<evidence type="ECO:0000313" key="5">
    <source>
        <dbReference type="Proteomes" id="UP001496627"/>
    </source>
</evidence>
<feature type="domain" description="DUF1254" evidence="3">
    <location>
        <begin position="65"/>
        <end position="196"/>
    </location>
</feature>
<keyword evidence="5" id="KW-1185">Reference proteome</keyword>
<evidence type="ECO:0000259" key="3">
    <source>
        <dbReference type="Pfam" id="PF06863"/>
    </source>
</evidence>
<dbReference type="InterPro" id="IPR010621">
    <property type="entry name" value="DUF1214"/>
</dbReference>
<dbReference type="PANTHER" id="PTHR36509">
    <property type="entry name" value="BLL3101 PROTEIN"/>
    <property type="match status" value="1"/>
</dbReference>
<sequence length="454" mass="50688">MKRRTFLQGTTALMVLPSLPAFAQDDIRAVAREAYIYTYPMVKNYLTMYQYALEPGGSQYKGPLNTLVSIARVYTPEDTAIITPNSDTPYSFIVFDLRTEPVVVTMPPIEKDRYYSLQLIDLYTNNVDYPGTRVDGNGGGDFLIAGPGWKGDMPKGIKRVIEMPTTLAMGIVRTQLFSPDDLERVKEVQAGYKAQPLSVYAGTPAPTAPPPVDWMPVSDELMVTNYWPLAAFLLQFAPPYPGDDAQRENLAKLGIQERVTWPGTALSSDIVALMKEVVVATEKEIRDEAARLTDSSKIFGTPEFMKGQYMTRAAAAQGGIYGNSVQEALYVIYAFDGNRQLLDGRRGKYTLTFSVDMLPPVDAFWSITMYDKPKQLLVPNPIDRYLINSPMLADLKRNDKGDVVLYLQHESPGAELEANWLPAPSETFYAVMRLYLPRAEALDGRWKPPAVETL</sequence>
<accession>A0ABV0M115</accession>
<dbReference type="Gene3D" id="2.60.120.600">
    <property type="entry name" value="Domain of unknown function DUF1214, C-terminal domain"/>
    <property type="match status" value="1"/>
</dbReference>
<gene>
    <name evidence="4" type="ORF">ABK249_11385</name>
</gene>
<comment type="caution">
    <text evidence="4">The sequence shown here is derived from an EMBL/GenBank/DDBJ whole genome shotgun (WGS) entry which is preliminary data.</text>
</comment>
<keyword evidence="1" id="KW-0732">Signal</keyword>
<dbReference type="InterPro" id="IPR037050">
    <property type="entry name" value="DUF1254_sf"/>
</dbReference>
<dbReference type="Proteomes" id="UP001496627">
    <property type="component" value="Unassembled WGS sequence"/>
</dbReference>
<dbReference type="Pfam" id="PF06742">
    <property type="entry name" value="DUF1214"/>
    <property type="match status" value="1"/>
</dbReference>
<dbReference type="InterPro" id="IPR010679">
    <property type="entry name" value="DUF1254"/>
</dbReference>
<feature type="signal peptide" evidence="1">
    <location>
        <begin position="1"/>
        <end position="23"/>
    </location>
</feature>
<protein>
    <submittedName>
        <fullName evidence="4">DUF1254 domain-containing protein</fullName>
    </submittedName>
</protein>
<organism evidence="4 5">
    <name type="scientific">Neorhizobium phenanthreniclasticum</name>
    <dbReference type="NCBI Taxonomy" id="3157917"/>
    <lineage>
        <taxon>Bacteria</taxon>
        <taxon>Pseudomonadati</taxon>
        <taxon>Pseudomonadota</taxon>
        <taxon>Alphaproteobacteria</taxon>
        <taxon>Hyphomicrobiales</taxon>
        <taxon>Rhizobiaceae</taxon>
        <taxon>Rhizobium/Agrobacterium group</taxon>
        <taxon>Neorhizobium</taxon>
    </lineage>
</organism>
<dbReference type="EMBL" id="JBEAAL010000006">
    <property type="protein sequence ID" value="MEQ1405535.1"/>
    <property type="molecule type" value="Genomic_DNA"/>
</dbReference>
<evidence type="ECO:0000313" key="4">
    <source>
        <dbReference type="EMBL" id="MEQ1405535.1"/>
    </source>
</evidence>
<name>A0ABV0M115_9HYPH</name>
<feature type="chain" id="PRO_5046907332" evidence="1">
    <location>
        <begin position="24"/>
        <end position="454"/>
    </location>
</feature>
<dbReference type="Gene3D" id="2.60.40.1610">
    <property type="entry name" value="Domain of unknown function DUF1254"/>
    <property type="match status" value="1"/>
</dbReference>
<dbReference type="RefSeq" id="WP_227702456.1">
    <property type="nucleotide sequence ID" value="NZ_JBEAAL010000006.1"/>
</dbReference>
<evidence type="ECO:0000259" key="2">
    <source>
        <dbReference type="Pfam" id="PF06742"/>
    </source>
</evidence>
<dbReference type="PANTHER" id="PTHR36509:SF2">
    <property type="entry name" value="BLL3101 PROTEIN"/>
    <property type="match status" value="1"/>
</dbReference>